<organism evidence="1">
    <name type="scientific">Hydatigena taeniaeformis</name>
    <name type="common">Feline tapeworm</name>
    <name type="synonym">Taenia taeniaeformis</name>
    <dbReference type="NCBI Taxonomy" id="6205"/>
    <lineage>
        <taxon>Eukaryota</taxon>
        <taxon>Metazoa</taxon>
        <taxon>Spiralia</taxon>
        <taxon>Lophotrochozoa</taxon>
        <taxon>Platyhelminthes</taxon>
        <taxon>Cestoda</taxon>
        <taxon>Eucestoda</taxon>
        <taxon>Cyclophyllidea</taxon>
        <taxon>Taeniidae</taxon>
        <taxon>Hydatigera</taxon>
    </lineage>
</organism>
<evidence type="ECO:0000313" key="1">
    <source>
        <dbReference type="WBParaSite" id="TTAC_0000973901-mRNA-1"/>
    </source>
</evidence>
<reference evidence="1" key="1">
    <citation type="submission" date="2017-02" db="UniProtKB">
        <authorList>
            <consortium name="WormBaseParasite"/>
        </authorList>
    </citation>
    <scope>IDENTIFICATION</scope>
</reference>
<name>A0A0R3X864_HYDTA</name>
<accession>A0A0R3X864</accession>
<protein>
    <submittedName>
        <fullName evidence="1">Ovule protein</fullName>
    </submittedName>
</protein>
<proteinExistence type="predicted"/>
<dbReference type="WBParaSite" id="TTAC_0000973901-mRNA-1">
    <property type="protein sequence ID" value="TTAC_0000973901-mRNA-1"/>
    <property type="gene ID" value="TTAC_0000973901"/>
</dbReference>
<sequence length="57" mass="6617">MSNGYLCFRVTPVRLDYPLGWTKTSLLCPLRMHDFSPKCVKEGLCSVPKFPIEWKRA</sequence>
<dbReference type="AlphaFoldDB" id="A0A0R3X864"/>